<protein>
    <recommendedName>
        <fullName evidence="7">Major facilitator superfamily (MFS) profile domain-containing protein</fullName>
    </recommendedName>
</protein>
<evidence type="ECO:0000256" key="1">
    <source>
        <dbReference type="ARBA" id="ARBA00004141"/>
    </source>
</evidence>
<dbReference type="SUPFAM" id="SSF103473">
    <property type="entry name" value="MFS general substrate transporter"/>
    <property type="match status" value="1"/>
</dbReference>
<dbReference type="Pfam" id="PF07690">
    <property type="entry name" value="MFS_1"/>
    <property type="match status" value="1"/>
</dbReference>
<feature type="transmembrane region" description="Helical" evidence="6">
    <location>
        <begin position="464"/>
        <end position="485"/>
    </location>
</feature>
<feature type="transmembrane region" description="Helical" evidence="6">
    <location>
        <begin position="263"/>
        <end position="283"/>
    </location>
</feature>
<keyword evidence="9" id="KW-1185">Reference proteome</keyword>
<organism evidence="8 9">
    <name type="scientific">Marasmiellus scandens</name>
    <dbReference type="NCBI Taxonomy" id="2682957"/>
    <lineage>
        <taxon>Eukaryota</taxon>
        <taxon>Fungi</taxon>
        <taxon>Dikarya</taxon>
        <taxon>Basidiomycota</taxon>
        <taxon>Agaricomycotina</taxon>
        <taxon>Agaricomycetes</taxon>
        <taxon>Agaricomycetidae</taxon>
        <taxon>Agaricales</taxon>
        <taxon>Marasmiineae</taxon>
        <taxon>Omphalotaceae</taxon>
        <taxon>Marasmiellus</taxon>
    </lineage>
</organism>
<feature type="transmembrane region" description="Helical" evidence="6">
    <location>
        <begin position="61"/>
        <end position="81"/>
    </location>
</feature>
<feature type="transmembrane region" description="Helical" evidence="6">
    <location>
        <begin position="354"/>
        <end position="377"/>
    </location>
</feature>
<gene>
    <name evidence="8" type="ORF">VKT23_017018</name>
</gene>
<feature type="transmembrane region" description="Helical" evidence="6">
    <location>
        <begin position="303"/>
        <end position="321"/>
    </location>
</feature>
<dbReference type="Gene3D" id="1.20.1720.10">
    <property type="entry name" value="Multidrug resistance protein D"/>
    <property type="match status" value="1"/>
</dbReference>
<feature type="transmembrane region" description="Helical" evidence="6">
    <location>
        <begin position="28"/>
        <end position="49"/>
    </location>
</feature>
<feature type="transmembrane region" description="Helical" evidence="6">
    <location>
        <begin position="190"/>
        <end position="213"/>
    </location>
</feature>
<feature type="transmembrane region" description="Helical" evidence="6">
    <location>
        <begin position="147"/>
        <end position="170"/>
    </location>
</feature>
<dbReference type="InterPro" id="IPR020846">
    <property type="entry name" value="MFS_dom"/>
</dbReference>
<evidence type="ECO:0000256" key="6">
    <source>
        <dbReference type="SAM" id="Phobius"/>
    </source>
</evidence>
<feature type="transmembrane region" description="Helical" evidence="6">
    <location>
        <begin position="120"/>
        <end position="141"/>
    </location>
</feature>
<proteinExistence type="predicted"/>
<evidence type="ECO:0000256" key="5">
    <source>
        <dbReference type="SAM" id="MobiDB-lite"/>
    </source>
</evidence>
<keyword evidence="2 6" id="KW-0812">Transmembrane</keyword>
<evidence type="ECO:0000256" key="2">
    <source>
        <dbReference type="ARBA" id="ARBA00022692"/>
    </source>
</evidence>
<keyword evidence="4 6" id="KW-0472">Membrane</keyword>
<comment type="subcellular location">
    <subcellularLocation>
        <location evidence="1">Membrane</location>
        <topology evidence="1">Multi-pass membrane protein</topology>
    </subcellularLocation>
</comment>
<feature type="region of interest" description="Disordered" evidence="5">
    <location>
        <begin position="493"/>
        <end position="540"/>
    </location>
</feature>
<reference evidence="8 9" key="1">
    <citation type="submission" date="2024-01" db="EMBL/GenBank/DDBJ databases">
        <title>A draft genome for the cacao thread blight pathogen Marasmiellus scandens.</title>
        <authorList>
            <person name="Baruah I.K."/>
            <person name="Leung J."/>
            <person name="Bukari Y."/>
            <person name="Amoako-Attah I."/>
            <person name="Meinhardt L.W."/>
            <person name="Bailey B.A."/>
            <person name="Cohen S.P."/>
        </authorList>
    </citation>
    <scope>NUCLEOTIDE SEQUENCE [LARGE SCALE GENOMIC DNA]</scope>
    <source>
        <strain evidence="8 9">GH-19</strain>
    </source>
</reference>
<evidence type="ECO:0000313" key="8">
    <source>
        <dbReference type="EMBL" id="KAK7440382.1"/>
    </source>
</evidence>
<evidence type="ECO:0000259" key="7">
    <source>
        <dbReference type="PROSITE" id="PS50850"/>
    </source>
</evidence>
<keyword evidence="3 6" id="KW-1133">Transmembrane helix</keyword>
<evidence type="ECO:0000256" key="3">
    <source>
        <dbReference type="ARBA" id="ARBA00022989"/>
    </source>
</evidence>
<dbReference type="PANTHER" id="PTHR23501">
    <property type="entry name" value="MAJOR FACILITATOR SUPERFAMILY"/>
    <property type="match status" value="1"/>
</dbReference>
<dbReference type="Gene3D" id="1.20.1250.20">
    <property type="entry name" value="MFS general substrate transporter like domains"/>
    <property type="match status" value="1"/>
</dbReference>
<evidence type="ECO:0000256" key="4">
    <source>
        <dbReference type="ARBA" id="ARBA00023136"/>
    </source>
</evidence>
<dbReference type="PROSITE" id="PS50850">
    <property type="entry name" value="MFS"/>
    <property type="match status" value="1"/>
</dbReference>
<dbReference type="InterPro" id="IPR011701">
    <property type="entry name" value="MFS"/>
</dbReference>
<dbReference type="Proteomes" id="UP001498398">
    <property type="component" value="Unassembled WGS sequence"/>
</dbReference>
<dbReference type="InterPro" id="IPR036259">
    <property type="entry name" value="MFS_trans_sf"/>
</dbReference>
<feature type="transmembrane region" description="Helical" evidence="6">
    <location>
        <begin position="225"/>
        <end position="242"/>
    </location>
</feature>
<accession>A0ABR1IT98</accession>
<dbReference type="EMBL" id="JBANRG010000068">
    <property type="protein sequence ID" value="KAK7440382.1"/>
    <property type="molecule type" value="Genomic_DNA"/>
</dbReference>
<sequence length="553" mass="59794">MNLSAILVALDQTIIATAQTTIALDLDSLGSVTWIITGFFFTQSAFMLLYTQMLKLWPSKWIFVLTVSFFELGSLICGVSHSMAVLIFGRVLAGSGAAGVFVCCLTILAESTSLTLRPLLFGILGATYVSSSVVGPLIGGALAEHANWRWCFFINLPIGALTIVSIVTFLETSPPMGVDVQTFTFSQKLLHLDVVGAILAIGLNLFFILPLQWGGNEMSWSDGRVVALLCCSGVTAAAFVLWEWYIGENRALIPLSMLRDRNLVGCCLATFFTFWNLLLFTYFIPLLYQVVRGRSPTLSGVDLLPMMISLVVCTTGGGAFISRTRQYWPWMVVAPFAVIPGAVLLFLSTPTTSAAWLIGAQILIGVGIGPIFQTPVLAVQAHAKHPRDVVVATGIVTFAQRTGGTLSVAIAQAIFQSLIPDQFSRYAPLVSIDQVRQDPGSIRSIPDPELRSNALKAYNQSLNATFILGIPAGILSLAAVLFLVAKRPLRDRAPDHAQVQTGPPRTLRRLSGRMSHSESNPNLEMDETRTDSGQKDGGGLLHNIVVVARQDAH</sequence>
<dbReference type="CDD" id="cd17502">
    <property type="entry name" value="MFS_Azr1_MDR_like"/>
    <property type="match status" value="1"/>
</dbReference>
<feature type="transmembrane region" description="Helical" evidence="6">
    <location>
        <begin position="328"/>
        <end position="348"/>
    </location>
</feature>
<feature type="domain" description="Major facilitator superfamily (MFS) profile" evidence="7">
    <location>
        <begin position="1"/>
        <end position="488"/>
    </location>
</feature>
<name>A0ABR1IT98_9AGAR</name>
<feature type="transmembrane region" description="Helical" evidence="6">
    <location>
        <begin position="87"/>
        <end position="108"/>
    </location>
</feature>
<comment type="caution">
    <text evidence="8">The sequence shown here is derived from an EMBL/GenBank/DDBJ whole genome shotgun (WGS) entry which is preliminary data.</text>
</comment>
<evidence type="ECO:0000313" key="9">
    <source>
        <dbReference type="Proteomes" id="UP001498398"/>
    </source>
</evidence>
<dbReference type="PANTHER" id="PTHR23501:SF198">
    <property type="entry name" value="AZOLE RESISTANCE PROTEIN 1-RELATED"/>
    <property type="match status" value="1"/>
</dbReference>